<accession>A0A916Z4S0</accession>
<dbReference type="InterPro" id="IPR036582">
    <property type="entry name" value="Mao_N_sf"/>
</dbReference>
<dbReference type="Gene3D" id="3.30.457.10">
    <property type="entry name" value="Copper amine oxidase-like, N-terminal domain"/>
    <property type="match status" value="1"/>
</dbReference>
<proteinExistence type="predicted"/>
<dbReference type="AlphaFoldDB" id="A0A916Z4S0"/>
<organism evidence="2 3">
    <name type="scientific">Paenibacillus nasutitermitis</name>
    <dbReference type="NCBI Taxonomy" id="1652958"/>
    <lineage>
        <taxon>Bacteria</taxon>
        <taxon>Bacillati</taxon>
        <taxon>Bacillota</taxon>
        <taxon>Bacilli</taxon>
        <taxon>Bacillales</taxon>
        <taxon>Paenibacillaceae</taxon>
        <taxon>Paenibacillus</taxon>
    </lineage>
</organism>
<protein>
    <recommendedName>
        <fullName evidence="1">Copper amine oxidase-like N-terminal domain-containing protein</fullName>
    </recommendedName>
</protein>
<sequence length="131" mass="14852">MITNDGENNPLSVENDAVPLNANPFIIDNRLYVSLHALAESVQAQVKYNKIDHTIHLTAKEKQLTFWSGSSIILFNGLRKEVGSPIITREGRTQIPLRYIADLLGWEVTWHGNAIVLIPRSIILPPWMRQK</sequence>
<dbReference type="RefSeq" id="WP_188993131.1">
    <property type="nucleotide sequence ID" value="NZ_BMHP01000002.1"/>
</dbReference>
<feature type="domain" description="Copper amine oxidase-like N-terminal" evidence="1">
    <location>
        <begin position="13"/>
        <end position="114"/>
    </location>
</feature>
<evidence type="ECO:0000313" key="2">
    <source>
        <dbReference type="EMBL" id="GGD73681.1"/>
    </source>
</evidence>
<keyword evidence="3" id="KW-1185">Reference proteome</keyword>
<dbReference type="EMBL" id="BMHP01000002">
    <property type="protein sequence ID" value="GGD73681.1"/>
    <property type="molecule type" value="Genomic_DNA"/>
</dbReference>
<comment type="caution">
    <text evidence="2">The sequence shown here is derived from an EMBL/GenBank/DDBJ whole genome shotgun (WGS) entry which is preliminary data.</text>
</comment>
<reference evidence="2" key="2">
    <citation type="submission" date="2020-09" db="EMBL/GenBank/DDBJ databases">
        <authorList>
            <person name="Sun Q."/>
            <person name="Zhou Y."/>
        </authorList>
    </citation>
    <scope>NUCLEOTIDE SEQUENCE</scope>
    <source>
        <strain evidence="2">CGMCC 1.15178</strain>
    </source>
</reference>
<reference evidence="2" key="1">
    <citation type="journal article" date="2014" name="Int. J. Syst. Evol. Microbiol.">
        <title>Complete genome sequence of Corynebacterium casei LMG S-19264T (=DSM 44701T), isolated from a smear-ripened cheese.</title>
        <authorList>
            <consortium name="US DOE Joint Genome Institute (JGI-PGF)"/>
            <person name="Walter F."/>
            <person name="Albersmeier A."/>
            <person name="Kalinowski J."/>
            <person name="Ruckert C."/>
        </authorList>
    </citation>
    <scope>NUCLEOTIDE SEQUENCE</scope>
    <source>
        <strain evidence="2">CGMCC 1.15178</strain>
    </source>
</reference>
<gene>
    <name evidence="2" type="ORF">GCM10010911_34420</name>
</gene>
<dbReference type="SUPFAM" id="SSF55383">
    <property type="entry name" value="Copper amine oxidase, domain N"/>
    <property type="match status" value="1"/>
</dbReference>
<dbReference type="Pfam" id="PF07833">
    <property type="entry name" value="Cu_amine_oxidN1"/>
    <property type="match status" value="1"/>
</dbReference>
<name>A0A916Z4S0_9BACL</name>
<evidence type="ECO:0000259" key="1">
    <source>
        <dbReference type="Pfam" id="PF07833"/>
    </source>
</evidence>
<evidence type="ECO:0000313" key="3">
    <source>
        <dbReference type="Proteomes" id="UP000612456"/>
    </source>
</evidence>
<dbReference type="InterPro" id="IPR012854">
    <property type="entry name" value="Cu_amine_oxidase-like_N"/>
</dbReference>
<dbReference type="Proteomes" id="UP000612456">
    <property type="component" value="Unassembled WGS sequence"/>
</dbReference>